<dbReference type="EMBL" id="FWXN01000007">
    <property type="protein sequence ID" value="SMC67615.1"/>
    <property type="molecule type" value="Genomic_DNA"/>
</dbReference>
<proteinExistence type="predicted"/>
<organism evidence="2 3">
    <name type="scientific">Janibacter indicus</name>
    <dbReference type="NCBI Taxonomy" id="857417"/>
    <lineage>
        <taxon>Bacteria</taxon>
        <taxon>Bacillati</taxon>
        <taxon>Actinomycetota</taxon>
        <taxon>Actinomycetes</taxon>
        <taxon>Micrococcales</taxon>
        <taxon>Intrasporangiaceae</taxon>
        <taxon>Janibacter</taxon>
    </lineage>
</organism>
<keyword evidence="1" id="KW-0732">Signal</keyword>
<evidence type="ECO:0000256" key="1">
    <source>
        <dbReference type="SAM" id="SignalP"/>
    </source>
</evidence>
<gene>
    <name evidence="2" type="ORF">SAMN06296429_10781</name>
</gene>
<sequence>MGMTTRAAVVTAALLVGTIGGAAANSARVSTPQLAPTQSSVSVGGCVIRLYTAGPELHANSTHTCVGVRSVDVTSMGRLRVRYTAASDVVGLSAGADETLAGRGIQVGVDGTSSYATMTLYDTKLKRRLNLARTTDYRRAAGSSSNVWFGTVKATS</sequence>
<protein>
    <submittedName>
        <fullName evidence="2">Uncharacterized protein</fullName>
    </submittedName>
</protein>
<dbReference type="RefSeq" id="WP_434967363.1">
    <property type="nucleotide sequence ID" value="NZ_CBDRLL010000009.1"/>
</dbReference>
<accession>A0A1W2B3Q1</accession>
<reference evidence="2 3" key="1">
    <citation type="submission" date="2017-04" db="EMBL/GenBank/DDBJ databases">
        <authorList>
            <person name="Afonso C.L."/>
            <person name="Miller P.J."/>
            <person name="Scott M.A."/>
            <person name="Spackman E."/>
            <person name="Goraichik I."/>
            <person name="Dimitrov K.M."/>
            <person name="Suarez D.L."/>
            <person name="Swayne D.E."/>
        </authorList>
    </citation>
    <scope>NUCLEOTIDE SEQUENCE [LARGE SCALE GENOMIC DNA]</scope>
    <source>
        <strain evidence="2 3">CGMCC 1.12511</strain>
    </source>
</reference>
<feature type="signal peptide" evidence="1">
    <location>
        <begin position="1"/>
        <end position="22"/>
    </location>
</feature>
<dbReference type="AlphaFoldDB" id="A0A1W2B3Q1"/>
<feature type="chain" id="PRO_5038413680" evidence="1">
    <location>
        <begin position="23"/>
        <end position="156"/>
    </location>
</feature>
<name>A0A1W2B3Q1_9MICO</name>
<evidence type="ECO:0000313" key="2">
    <source>
        <dbReference type="EMBL" id="SMC67615.1"/>
    </source>
</evidence>
<evidence type="ECO:0000313" key="3">
    <source>
        <dbReference type="Proteomes" id="UP000192634"/>
    </source>
</evidence>
<dbReference type="Proteomes" id="UP000192634">
    <property type="component" value="Unassembled WGS sequence"/>
</dbReference>